<dbReference type="GO" id="GO:0016740">
    <property type="term" value="F:transferase activity"/>
    <property type="evidence" value="ECO:0007669"/>
    <property type="project" value="UniProtKB-UniRule"/>
</dbReference>
<evidence type="ECO:0000313" key="6">
    <source>
        <dbReference type="EMBL" id="AEU37121.1"/>
    </source>
</evidence>
<dbReference type="GO" id="GO:0006596">
    <property type="term" value="P:polyamine biosynthetic process"/>
    <property type="evidence" value="ECO:0007669"/>
    <property type="project" value="UniProtKB-UniRule"/>
</dbReference>
<dbReference type="SUPFAM" id="SSF53335">
    <property type="entry name" value="S-adenosyl-L-methionine-dependent methyltransferases"/>
    <property type="match status" value="1"/>
</dbReference>
<dbReference type="STRING" id="682795.AciX8_2814"/>
<dbReference type="PROSITE" id="PS51006">
    <property type="entry name" value="PABS_2"/>
    <property type="match status" value="1"/>
</dbReference>
<accession>G8NP17</accession>
<dbReference type="Proteomes" id="UP000007113">
    <property type="component" value="Chromosome"/>
</dbReference>
<organism evidence="6 7">
    <name type="scientific">Granulicella mallensis (strain ATCC BAA-1857 / DSM 23137 / MP5ACTX8)</name>
    <dbReference type="NCBI Taxonomy" id="682795"/>
    <lineage>
        <taxon>Bacteria</taxon>
        <taxon>Pseudomonadati</taxon>
        <taxon>Acidobacteriota</taxon>
        <taxon>Terriglobia</taxon>
        <taxon>Terriglobales</taxon>
        <taxon>Acidobacteriaceae</taxon>
        <taxon>Granulicella</taxon>
    </lineage>
</organism>
<gene>
    <name evidence="6" type="ordered locus">AciX8_2814</name>
</gene>
<evidence type="ECO:0000256" key="4">
    <source>
        <dbReference type="PROSITE-ProRule" id="PRU00354"/>
    </source>
</evidence>
<dbReference type="AlphaFoldDB" id="G8NP17"/>
<dbReference type="RefSeq" id="WP_014265998.1">
    <property type="nucleotide sequence ID" value="NC_016631.1"/>
</dbReference>
<sequence length="238" mass="26275">MPPFVYEDAGFLTLQFQSCVVQSEMKADDPGLLTLSYTRTMMGFLLLNSSPKNIAMIGLGGGSISKWCYKELPATDITVIEINPGVIALREVFHIPQDGDRFHLVCGDGADYVAETSDEPEVLLVDGFDYDGQPPQLCSQTFYDNCYRALGPNGILVVNLCGLNDRVLLDRIQRSFPEQGIVVVLPEDGSNKIVFATKGDNRWLLDEPLLHVLTRFGNRTKTELCEAASSHLAAEIRT</sequence>
<evidence type="ECO:0000256" key="1">
    <source>
        <dbReference type="ARBA" id="ARBA00007867"/>
    </source>
</evidence>
<dbReference type="KEGG" id="gma:AciX8_2814"/>
<dbReference type="PANTHER" id="PTHR43317:SF1">
    <property type="entry name" value="THERMOSPERMINE SYNTHASE ACAULIS5"/>
    <property type="match status" value="1"/>
</dbReference>
<name>G8NP17_GRAMM</name>
<keyword evidence="7" id="KW-1185">Reference proteome</keyword>
<proteinExistence type="inferred from homology"/>
<reference evidence="6 7" key="1">
    <citation type="submission" date="2011-11" db="EMBL/GenBank/DDBJ databases">
        <title>Complete sequence of Granulicella mallensis MP5ACTX8.</title>
        <authorList>
            <consortium name="US DOE Joint Genome Institute"/>
            <person name="Lucas S."/>
            <person name="Copeland A."/>
            <person name="Lapidus A."/>
            <person name="Cheng J.-F."/>
            <person name="Goodwin L."/>
            <person name="Pitluck S."/>
            <person name="Peters L."/>
            <person name="Lu M."/>
            <person name="Detter J.C."/>
            <person name="Han C."/>
            <person name="Tapia R."/>
            <person name="Land M."/>
            <person name="Hauser L."/>
            <person name="Kyrpides N."/>
            <person name="Ivanova N."/>
            <person name="Mikhailova N."/>
            <person name="Pagani I."/>
            <person name="Rawat S."/>
            <person name="Mannisto M."/>
            <person name="Haggblom M."/>
            <person name="Woyke T."/>
        </authorList>
    </citation>
    <scope>NUCLEOTIDE SEQUENCE [LARGE SCALE GENOMIC DNA]</scope>
    <source>
        <strain evidence="7">ATCC BAA-1857 / DSM 23137 / MP5ACTX8</strain>
    </source>
</reference>
<protein>
    <submittedName>
        <fullName evidence="6">Spermine synthase</fullName>
    </submittedName>
</protein>
<evidence type="ECO:0000256" key="2">
    <source>
        <dbReference type="ARBA" id="ARBA00022679"/>
    </source>
</evidence>
<evidence type="ECO:0000313" key="7">
    <source>
        <dbReference type="Proteomes" id="UP000007113"/>
    </source>
</evidence>
<evidence type="ECO:0000256" key="3">
    <source>
        <dbReference type="ARBA" id="ARBA00023115"/>
    </source>
</evidence>
<dbReference type="PANTHER" id="PTHR43317">
    <property type="entry name" value="THERMOSPERMINE SYNTHASE ACAULIS5"/>
    <property type="match status" value="1"/>
</dbReference>
<comment type="similarity">
    <text evidence="1">Belongs to the spermidine/spermine synthase family.</text>
</comment>
<dbReference type="EMBL" id="CP003130">
    <property type="protein sequence ID" value="AEU37121.1"/>
    <property type="molecule type" value="Genomic_DNA"/>
</dbReference>
<dbReference type="HOGENOM" id="CLU_060070_1_0_0"/>
<dbReference type="InterPro" id="IPR030374">
    <property type="entry name" value="PABS"/>
</dbReference>
<evidence type="ECO:0000259" key="5">
    <source>
        <dbReference type="PROSITE" id="PS51006"/>
    </source>
</evidence>
<dbReference type="eggNOG" id="COG0421">
    <property type="taxonomic scope" value="Bacteria"/>
</dbReference>
<dbReference type="OrthoDB" id="117774at2"/>
<dbReference type="Gene3D" id="3.40.50.150">
    <property type="entry name" value="Vaccinia Virus protein VP39"/>
    <property type="match status" value="1"/>
</dbReference>
<dbReference type="CDD" id="cd02440">
    <property type="entry name" value="AdoMet_MTases"/>
    <property type="match status" value="1"/>
</dbReference>
<keyword evidence="2 4" id="KW-0808">Transferase</keyword>
<keyword evidence="3 4" id="KW-0620">Polyamine biosynthesis</keyword>
<feature type="active site" description="Proton acceptor" evidence="4">
    <location>
        <position position="126"/>
    </location>
</feature>
<dbReference type="Pfam" id="PF01564">
    <property type="entry name" value="Spermine_synth"/>
    <property type="match status" value="1"/>
</dbReference>
<feature type="domain" description="PABS" evidence="5">
    <location>
        <begin position="1"/>
        <end position="208"/>
    </location>
</feature>
<dbReference type="InterPro" id="IPR029063">
    <property type="entry name" value="SAM-dependent_MTases_sf"/>
</dbReference>